<organism evidence="1 2">
    <name type="scientific">Bacillus phage SP01</name>
    <name type="common">Bacteriophage SP01</name>
    <dbReference type="NCBI Taxonomy" id="2884427"/>
    <lineage>
        <taxon>Viruses</taxon>
        <taxon>Duplodnaviria</taxon>
        <taxon>Heunggongvirae</taxon>
        <taxon>Uroviricota</taxon>
        <taxon>Caudoviricetes</taxon>
        <taxon>Herelleviridae</taxon>
        <taxon>Spounavirinae</taxon>
        <taxon>Okubovirus</taxon>
        <taxon>Okubovirus SPO1</taxon>
    </lineage>
</organism>
<evidence type="ECO:0000313" key="1">
    <source>
        <dbReference type="EMBL" id="ACI91088.1"/>
    </source>
</evidence>
<gene>
    <name evidence="1" type="primary">34.56</name>
    <name evidence="1" type="ORF">SPO1_188</name>
</gene>
<organismHost>
    <name type="scientific">Bacillus subtilis</name>
    <dbReference type="NCBI Taxonomy" id="1423"/>
</organismHost>
<proteinExistence type="predicted"/>
<protein>
    <submittedName>
        <fullName evidence="1">Gp34.56</fullName>
    </submittedName>
</protein>
<sequence length="119" mass="13655">MKRLEEIKQKLSYRESTSATEEGQVPFLTKFLTKSDIEFLVTHASTAIQIYENLYNLGWSMQDAPFFGVNKDARNGVDFAIEKVLQGTGVSMKSIIEQKSVEDQNERIRRAFKGEEDEE</sequence>
<dbReference type="Proteomes" id="UP000001590">
    <property type="component" value="Segment"/>
</dbReference>
<accession>B6V306</accession>
<dbReference type="KEGG" id="vg:7009177"/>
<evidence type="ECO:0000313" key="2">
    <source>
        <dbReference type="Proteomes" id="UP000001590"/>
    </source>
</evidence>
<dbReference type="GeneID" id="7009177"/>
<keyword evidence="2" id="KW-1185">Reference proteome</keyword>
<name>B6V306_BPSP1</name>
<dbReference type="EMBL" id="FJ230960">
    <property type="protein sequence ID" value="ACI91088.1"/>
    <property type="molecule type" value="Genomic_DNA"/>
</dbReference>
<reference evidence="1 2" key="1">
    <citation type="journal article" date="2009" name="J. Mol. Biol.">
        <title>The genome of Bacillus subtilis bacteriophage SPO1.</title>
        <authorList>
            <person name="Stewart C.R."/>
            <person name="Casjens S.R."/>
            <person name="Cresawn S.G."/>
            <person name="Houtz J.M."/>
            <person name="Smith A.L."/>
            <person name="Ford M.E."/>
            <person name="Peebles C.L."/>
            <person name="Hatfull G.F."/>
            <person name="Hendrix R.W."/>
            <person name="Huang W.M."/>
            <person name="Pedulla M.L."/>
        </authorList>
    </citation>
    <scope>NUCLEOTIDE SEQUENCE [LARGE SCALE GENOMIC DNA]</scope>
</reference>
<dbReference type="RefSeq" id="YP_002300459.1">
    <property type="nucleotide sequence ID" value="NC_011421.1"/>
</dbReference>